<dbReference type="AlphaFoldDB" id="A0A2G6K8Z4"/>
<evidence type="ECO:0000256" key="5">
    <source>
        <dbReference type="ARBA" id="ARBA00023002"/>
    </source>
</evidence>
<gene>
    <name evidence="8" type="ORF">CSA56_18175</name>
</gene>
<evidence type="ECO:0000256" key="6">
    <source>
        <dbReference type="RuleBase" id="RU361277"/>
    </source>
</evidence>
<evidence type="ECO:0000259" key="7">
    <source>
        <dbReference type="SMART" id="SM00829"/>
    </source>
</evidence>
<dbReference type="SUPFAM" id="SSF50129">
    <property type="entry name" value="GroES-like"/>
    <property type="match status" value="1"/>
</dbReference>
<evidence type="ECO:0000256" key="3">
    <source>
        <dbReference type="ARBA" id="ARBA00022723"/>
    </source>
</evidence>
<evidence type="ECO:0000256" key="2">
    <source>
        <dbReference type="ARBA" id="ARBA00008072"/>
    </source>
</evidence>
<dbReference type="SMART" id="SM00829">
    <property type="entry name" value="PKS_ER"/>
    <property type="match status" value="1"/>
</dbReference>
<evidence type="ECO:0000256" key="4">
    <source>
        <dbReference type="ARBA" id="ARBA00022833"/>
    </source>
</evidence>
<accession>A0A2G6K8Z4</accession>
<dbReference type="InterPro" id="IPR002328">
    <property type="entry name" value="ADH_Zn_CS"/>
</dbReference>
<dbReference type="Gene3D" id="3.90.180.10">
    <property type="entry name" value="Medium-chain alcohol dehydrogenases, catalytic domain"/>
    <property type="match status" value="1"/>
</dbReference>
<dbReference type="PANTHER" id="PTHR43161:SF9">
    <property type="entry name" value="SORBITOL DEHYDROGENASE"/>
    <property type="match status" value="1"/>
</dbReference>
<dbReference type="Gene3D" id="3.40.50.720">
    <property type="entry name" value="NAD(P)-binding Rossmann-like Domain"/>
    <property type="match status" value="1"/>
</dbReference>
<protein>
    <submittedName>
        <fullName evidence="8">NAD(P)-dependent alcohol dehydrogenase</fullName>
    </submittedName>
</protein>
<dbReference type="InterPro" id="IPR020843">
    <property type="entry name" value="ER"/>
</dbReference>
<reference evidence="8 9" key="1">
    <citation type="submission" date="2017-10" db="EMBL/GenBank/DDBJ databases">
        <title>Novel microbial diversity and functional potential in the marine mammal oral microbiome.</title>
        <authorList>
            <person name="Dudek N.K."/>
            <person name="Sun C.L."/>
            <person name="Burstein D."/>
            <person name="Kantor R.S."/>
            <person name="Aliaga Goltsman D.S."/>
            <person name="Bik E.M."/>
            <person name="Thomas B.C."/>
            <person name="Banfield J.F."/>
            <person name="Relman D.A."/>
        </authorList>
    </citation>
    <scope>NUCLEOTIDE SEQUENCE [LARGE SCALE GENOMIC DNA]</scope>
    <source>
        <strain evidence="8">DOLJORAL78_47_16</strain>
    </source>
</reference>
<dbReference type="PANTHER" id="PTHR43161">
    <property type="entry name" value="SORBITOL DEHYDROGENASE"/>
    <property type="match status" value="1"/>
</dbReference>
<dbReference type="InterPro" id="IPR036291">
    <property type="entry name" value="NAD(P)-bd_dom_sf"/>
</dbReference>
<comment type="similarity">
    <text evidence="2 6">Belongs to the zinc-containing alcohol dehydrogenase family.</text>
</comment>
<dbReference type="InterPro" id="IPR011032">
    <property type="entry name" value="GroES-like_sf"/>
</dbReference>
<dbReference type="InterPro" id="IPR013154">
    <property type="entry name" value="ADH-like_N"/>
</dbReference>
<evidence type="ECO:0000313" key="8">
    <source>
        <dbReference type="EMBL" id="PIE31452.1"/>
    </source>
</evidence>
<dbReference type="EMBL" id="PDSK01000145">
    <property type="protein sequence ID" value="PIE31452.1"/>
    <property type="molecule type" value="Genomic_DNA"/>
</dbReference>
<keyword evidence="5" id="KW-0560">Oxidoreductase</keyword>
<dbReference type="GO" id="GO:0008270">
    <property type="term" value="F:zinc ion binding"/>
    <property type="evidence" value="ECO:0007669"/>
    <property type="project" value="InterPro"/>
</dbReference>
<keyword evidence="3 6" id="KW-0479">Metal-binding</keyword>
<evidence type="ECO:0000313" key="9">
    <source>
        <dbReference type="Proteomes" id="UP000230821"/>
    </source>
</evidence>
<comment type="cofactor">
    <cofactor evidence="1 6">
        <name>Zn(2+)</name>
        <dbReference type="ChEBI" id="CHEBI:29105"/>
    </cofactor>
</comment>
<dbReference type="Pfam" id="PF00107">
    <property type="entry name" value="ADH_zinc_N"/>
    <property type="match status" value="1"/>
</dbReference>
<dbReference type="PROSITE" id="PS00059">
    <property type="entry name" value="ADH_ZINC"/>
    <property type="match status" value="1"/>
</dbReference>
<dbReference type="SUPFAM" id="SSF51735">
    <property type="entry name" value="NAD(P)-binding Rossmann-fold domains"/>
    <property type="match status" value="1"/>
</dbReference>
<dbReference type="InterPro" id="IPR045306">
    <property type="entry name" value="SDH-like"/>
</dbReference>
<keyword evidence="4 6" id="KW-0862">Zinc</keyword>
<name>A0A2G6K8Z4_9BACT</name>
<dbReference type="GO" id="GO:0016616">
    <property type="term" value="F:oxidoreductase activity, acting on the CH-OH group of donors, NAD or NADP as acceptor"/>
    <property type="evidence" value="ECO:0007669"/>
    <property type="project" value="InterPro"/>
</dbReference>
<organism evidence="8 9">
    <name type="scientific">candidate division KSB3 bacterium</name>
    <dbReference type="NCBI Taxonomy" id="2044937"/>
    <lineage>
        <taxon>Bacteria</taxon>
        <taxon>candidate division KSB3</taxon>
    </lineage>
</organism>
<dbReference type="CDD" id="cd05285">
    <property type="entry name" value="sorbitol_DH"/>
    <property type="match status" value="1"/>
</dbReference>
<evidence type="ECO:0000256" key="1">
    <source>
        <dbReference type="ARBA" id="ARBA00001947"/>
    </source>
</evidence>
<dbReference type="Pfam" id="PF08240">
    <property type="entry name" value="ADH_N"/>
    <property type="match status" value="1"/>
</dbReference>
<dbReference type="InterPro" id="IPR013149">
    <property type="entry name" value="ADH-like_C"/>
</dbReference>
<proteinExistence type="inferred from homology"/>
<feature type="domain" description="Enoyl reductase (ER)" evidence="7">
    <location>
        <begin position="10"/>
        <end position="334"/>
    </location>
</feature>
<sequence>MKALVLEKVGDLSLRDIEIEEQLGTDDVRIALKSVGVCGSDVHYYTHGAIGPFVVNDPMVLGHEAAGEVIEVGANVTHLKVGDRVCMEPGIPNPRSKASKLGLYNLDPAVVFWATPPVHGCLRTSVVHPAEFTFKLPDNISYEEGAMVEPLAIGMHAAVKARITPGDVAVVTGAGTIGVMTCLAALAGGCSQVIISDIRQEKLDLLQGMAGVHRVNVAQTDLLEFVQNFTEGWGADIVFEASGSAKVASTIFDYLRPGGHLVYIGMPVEPIQLDIVQAQAKEIQMDTIFRYANVYDRALQLMASRKIDLKPFITERYSFDDSIAAFEYAKDPKPSSVKVQILFD</sequence>
<dbReference type="Proteomes" id="UP000230821">
    <property type="component" value="Unassembled WGS sequence"/>
</dbReference>
<comment type="caution">
    <text evidence="8">The sequence shown here is derived from an EMBL/GenBank/DDBJ whole genome shotgun (WGS) entry which is preliminary data.</text>
</comment>